<feature type="compositionally biased region" description="Basic and acidic residues" evidence="1">
    <location>
        <begin position="1"/>
        <end position="18"/>
    </location>
</feature>
<comment type="caution">
    <text evidence="2">The sequence shown here is derived from an EMBL/GenBank/DDBJ whole genome shotgun (WGS) entry which is preliminary data.</text>
</comment>
<feature type="region of interest" description="Disordered" evidence="1">
    <location>
        <begin position="1"/>
        <end position="31"/>
    </location>
</feature>
<sequence>VRPNKKDLKQKSSTEPKCFKPGQSEQNKCNTSEASGIILRESAVRNDTHILSEQIYDSLDLEAEASGVIYENDDWESEEAGNSERHDEDNYLPPKQLAPGLYPNVPRPKPPEMA</sequence>
<evidence type="ECO:0000313" key="3">
    <source>
        <dbReference type="Proteomes" id="UP001497623"/>
    </source>
</evidence>
<keyword evidence="3" id="KW-1185">Reference proteome</keyword>
<feature type="non-terminal residue" evidence="2">
    <location>
        <position position="1"/>
    </location>
</feature>
<dbReference type="AlphaFoldDB" id="A0AAV2R7H5"/>
<evidence type="ECO:0000256" key="1">
    <source>
        <dbReference type="SAM" id="MobiDB-lite"/>
    </source>
</evidence>
<name>A0AAV2R7H5_MEGNR</name>
<accession>A0AAV2R7H5</accession>
<organism evidence="2 3">
    <name type="scientific">Meganyctiphanes norvegica</name>
    <name type="common">Northern krill</name>
    <name type="synonym">Thysanopoda norvegica</name>
    <dbReference type="NCBI Taxonomy" id="48144"/>
    <lineage>
        <taxon>Eukaryota</taxon>
        <taxon>Metazoa</taxon>
        <taxon>Ecdysozoa</taxon>
        <taxon>Arthropoda</taxon>
        <taxon>Crustacea</taxon>
        <taxon>Multicrustacea</taxon>
        <taxon>Malacostraca</taxon>
        <taxon>Eumalacostraca</taxon>
        <taxon>Eucarida</taxon>
        <taxon>Euphausiacea</taxon>
        <taxon>Euphausiidae</taxon>
        <taxon>Meganyctiphanes</taxon>
    </lineage>
</organism>
<dbReference type="Proteomes" id="UP001497623">
    <property type="component" value="Unassembled WGS sequence"/>
</dbReference>
<feature type="compositionally biased region" description="Pro residues" evidence="1">
    <location>
        <begin position="105"/>
        <end position="114"/>
    </location>
</feature>
<reference evidence="2 3" key="1">
    <citation type="submission" date="2024-05" db="EMBL/GenBank/DDBJ databases">
        <authorList>
            <person name="Wallberg A."/>
        </authorList>
    </citation>
    <scope>NUCLEOTIDE SEQUENCE [LARGE SCALE GENOMIC DNA]</scope>
</reference>
<evidence type="ECO:0000313" key="2">
    <source>
        <dbReference type="EMBL" id="CAL4119522.1"/>
    </source>
</evidence>
<protein>
    <submittedName>
        <fullName evidence="2">Uncharacterized protein</fullName>
    </submittedName>
</protein>
<dbReference type="EMBL" id="CAXKWB010017656">
    <property type="protein sequence ID" value="CAL4119522.1"/>
    <property type="molecule type" value="Genomic_DNA"/>
</dbReference>
<feature type="region of interest" description="Disordered" evidence="1">
    <location>
        <begin position="71"/>
        <end position="114"/>
    </location>
</feature>
<feature type="compositionally biased region" description="Acidic residues" evidence="1">
    <location>
        <begin position="71"/>
        <end position="81"/>
    </location>
</feature>
<gene>
    <name evidence="2" type="ORF">MNOR_LOCUS21696</name>
</gene>
<proteinExistence type="predicted"/>
<feature type="non-terminal residue" evidence="2">
    <location>
        <position position="114"/>
    </location>
</feature>